<evidence type="ECO:0000313" key="4">
    <source>
        <dbReference type="EMBL" id="RKP26894.1"/>
    </source>
</evidence>
<name>A0A4P9Z303_9FUNG</name>
<dbReference type="PANTHER" id="PTHR11474">
    <property type="entry name" value="TYROSINASE FAMILY MEMBER"/>
    <property type="match status" value="1"/>
</dbReference>
<feature type="non-terminal residue" evidence="4">
    <location>
        <position position="1"/>
    </location>
</feature>
<dbReference type="PRINTS" id="PR00092">
    <property type="entry name" value="TYROSINASE"/>
</dbReference>
<dbReference type="InterPro" id="IPR002227">
    <property type="entry name" value="Tyrosinase_Cu-bd"/>
</dbReference>
<dbReference type="InterPro" id="IPR008922">
    <property type="entry name" value="Di-copper_centre_dom_sf"/>
</dbReference>
<sequence>KCNTIRKRYEIRTLPPQQRQSFFNAVKGLQAGPQPNKFDDFAELHNEAGNYAHFSPVFLPWHRAFLYHFERALQEIDASVMLPYWDWSYDSQAPEASVVLSDAYFGGNGRASDQCLANGQLAAYRPYHLDRGCVKRQFDKDGAINPFYSTEAVQRLITQNDDFGEFRGKLEGIFHARVHIGIGGHMNTMHSAADAIFYMHHGMVDKIWATWQRHHPKEARAYFG</sequence>
<dbReference type="SUPFAM" id="SSF48056">
    <property type="entry name" value="Di-copper centre-containing domain"/>
    <property type="match status" value="1"/>
</dbReference>
<keyword evidence="5" id="KW-1185">Reference proteome</keyword>
<protein>
    <recommendedName>
        <fullName evidence="3">Tyrosinase copper-binding domain-containing protein</fullName>
    </recommendedName>
</protein>
<gene>
    <name evidence="4" type="ORF">SYNPS1DRAFT_2288</name>
</gene>
<dbReference type="OrthoDB" id="6132182at2759"/>
<dbReference type="GO" id="GO:0046872">
    <property type="term" value="F:metal ion binding"/>
    <property type="evidence" value="ECO:0007669"/>
    <property type="project" value="UniProtKB-KW"/>
</dbReference>
<dbReference type="Pfam" id="PF00264">
    <property type="entry name" value="Tyrosinase"/>
    <property type="match status" value="1"/>
</dbReference>
<accession>A0A4P9Z303</accession>
<feature type="domain" description="Tyrosinase copper-binding" evidence="3">
    <location>
        <begin position="53"/>
        <end position="70"/>
    </location>
</feature>
<dbReference type="PROSITE" id="PS00497">
    <property type="entry name" value="TYROSINASE_1"/>
    <property type="match status" value="1"/>
</dbReference>
<keyword evidence="1" id="KW-0479">Metal-binding</keyword>
<evidence type="ECO:0000256" key="1">
    <source>
        <dbReference type="ARBA" id="ARBA00022723"/>
    </source>
</evidence>
<feature type="non-terminal residue" evidence="4">
    <location>
        <position position="224"/>
    </location>
</feature>
<proteinExistence type="predicted"/>
<evidence type="ECO:0000259" key="3">
    <source>
        <dbReference type="PROSITE" id="PS00497"/>
    </source>
</evidence>
<dbReference type="EMBL" id="KZ989310">
    <property type="protein sequence ID" value="RKP26894.1"/>
    <property type="molecule type" value="Genomic_DNA"/>
</dbReference>
<dbReference type="GO" id="GO:0016491">
    <property type="term" value="F:oxidoreductase activity"/>
    <property type="evidence" value="ECO:0007669"/>
    <property type="project" value="InterPro"/>
</dbReference>
<reference evidence="5" key="1">
    <citation type="journal article" date="2018" name="Nat. Microbiol.">
        <title>Leveraging single-cell genomics to expand the fungal tree of life.</title>
        <authorList>
            <person name="Ahrendt S.R."/>
            <person name="Quandt C.A."/>
            <person name="Ciobanu D."/>
            <person name="Clum A."/>
            <person name="Salamov A."/>
            <person name="Andreopoulos B."/>
            <person name="Cheng J.F."/>
            <person name="Woyke T."/>
            <person name="Pelin A."/>
            <person name="Henrissat B."/>
            <person name="Reynolds N.K."/>
            <person name="Benny G.L."/>
            <person name="Smith M.E."/>
            <person name="James T.Y."/>
            <person name="Grigoriev I.V."/>
        </authorList>
    </citation>
    <scope>NUCLEOTIDE SEQUENCE [LARGE SCALE GENOMIC DNA]</scope>
    <source>
        <strain evidence="5">Benny S71-1</strain>
    </source>
</reference>
<evidence type="ECO:0000313" key="5">
    <source>
        <dbReference type="Proteomes" id="UP000278143"/>
    </source>
</evidence>
<dbReference type="InterPro" id="IPR050316">
    <property type="entry name" value="Tyrosinase/Hemocyanin"/>
</dbReference>
<dbReference type="Proteomes" id="UP000278143">
    <property type="component" value="Unassembled WGS sequence"/>
</dbReference>
<dbReference type="AlphaFoldDB" id="A0A4P9Z303"/>
<dbReference type="Gene3D" id="1.10.1280.10">
    <property type="entry name" value="Di-copper center containing domain from catechol oxidase"/>
    <property type="match status" value="1"/>
</dbReference>
<evidence type="ECO:0000256" key="2">
    <source>
        <dbReference type="ARBA" id="ARBA00023008"/>
    </source>
</evidence>
<keyword evidence="2" id="KW-0186">Copper</keyword>
<organism evidence="4 5">
    <name type="scientific">Syncephalis pseudoplumigaleata</name>
    <dbReference type="NCBI Taxonomy" id="1712513"/>
    <lineage>
        <taxon>Eukaryota</taxon>
        <taxon>Fungi</taxon>
        <taxon>Fungi incertae sedis</taxon>
        <taxon>Zoopagomycota</taxon>
        <taxon>Zoopagomycotina</taxon>
        <taxon>Zoopagomycetes</taxon>
        <taxon>Zoopagales</taxon>
        <taxon>Piptocephalidaceae</taxon>
        <taxon>Syncephalis</taxon>
    </lineage>
</organism>
<dbReference type="PANTHER" id="PTHR11474:SF126">
    <property type="entry name" value="TYROSINASE-LIKE PROTEIN TYR-1-RELATED"/>
    <property type="match status" value="1"/>
</dbReference>